<dbReference type="EMBL" id="VOIH02000009">
    <property type="protein sequence ID" value="KAF3438144.1"/>
    <property type="molecule type" value="Genomic_DNA"/>
</dbReference>
<dbReference type="AlphaFoldDB" id="A0A8K0GTV0"/>
<evidence type="ECO:0000313" key="2">
    <source>
        <dbReference type="EMBL" id="KAF3438144.1"/>
    </source>
</evidence>
<protein>
    <submittedName>
        <fullName evidence="2">Uncharacterized protein</fullName>
    </submittedName>
</protein>
<evidence type="ECO:0000256" key="1">
    <source>
        <dbReference type="SAM" id="MobiDB-lite"/>
    </source>
</evidence>
<reference evidence="2" key="1">
    <citation type="submission" date="2020-03" db="EMBL/GenBank/DDBJ databases">
        <title>A high-quality chromosome-level genome assembly of a woody plant with both climbing and erect habits, Rhamnella rubrinervis.</title>
        <authorList>
            <person name="Lu Z."/>
            <person name="Yang Y."/>
            <person name="Zhu X."/>
            <person name="Sun Y."/>
        </authorList>
    </citation>
    <scope>NUCLEOTIDE SEQUENCE</scope>
    <source>
        <strain evidence="2">BYM</strain>
        <tissue evidence="2">Leaf</tissue>
    </source>
</reference>
<accession>A0A8K0GTV0</accession>
<organism evidence="2 3">
    <name type="scientific">Rhamnella rubrinervis</name>
    <dbReference type="NCBI Taxonomy" id="2594499"/>
    <lineage>
        <taxon>Eukaryota</taxon>
        <taxon>Viridiplantae</taxon>
        <taxon>Streptophyta</taxon>
        <taxon>Embryophyta</taxon>
        <taxon>Tracheophyta</taxon>
        <taxon>Spermatophyta</taxon>
        <taxon>Magnoliopsida</taxon>
        <taxon>eudicotyledons</taxon>
        <taxon>Gunneridae</taxon>
        <taxon>Pentapetalae</taxon>
        <taxon>rosids</taxon>
        <taxon>fabids</taxon>
        <taxon>Rosales</taxon>
        <taxon>Rhamnaceae</taxon>
        <taxon>rhamnoid group</taxon>
        <taxon>Rhamneae</taxon>
        <taxon>Rhamnella</taxon>
    </lineage>
</organism>
<proteinExistence type="predicted"/>
<name>A0A8K0GTV0_9ROSA</name>
<gene>
    <name evidence="2" type="ORF">FNV43_RR20900</name>
</gene>
<dbReference type="OrthoDB" id="1695787at2759"/>
<comment type="caution">
    <text evidence="2">The sequence shown here is derived from an EMBL/GenBank/DDBJ whole genome shotgun (WGS) entry which is preliminary data.</text>
</comment>
<dbReference type="Proteomes" id="UP000796880">
    <property type="component" value="Unassembled WGS sequence"/>
</dbReference>
<sequence length="193" mass="21428">MLLIGLTHLMRNQSLWVPGSMVARLKLKGIDEGHHRVGASGLNLTQHGKLTSPHSKDRRSELFLDSTGGFREVNSLEGSLLKPRTAVTTRTRRKYNRGEANLTSRGMHSASLADAAAAAFLAKTTKPRKKPPPRNSQRTHRPAPVRWCGPAPRPDSDVKTTSQRISRSSMKNEAKCVSWCELRNPGTIEVFER</sequence>
<evidence type="ECO:0000313" key="3">
    <source>
        <dbReference type="Proteomes" id="UP000796880"/>
    </source>
</evidence>
<feature type="region of interest" description="Disordered" evidence="1">
    <location>
        <begin position="123"/>
        <end position="171"/>
    </location>
</feature>
<keyword evidence="3" id="KW-1185">Reference proteome</keyword>
<feature type="compositionally biased region" description="Basic residues" evidence="1">
    <location>
        <begin position="125"/>
        <end position="143"/>
    </location>
</feature>
<feature type="compositionally biased region" description="Polar residues" evidence="1">
    <location>
        <begin position="159"/>
        <end position="171"/>
    </location>
</feature>